<proteinExistence type="predicted"/>
<dbReference type="InterPro" id="IPR000618">
    <property type="entry name" value="Insect_cuticle"/>
</dbReference>
<dbReference type="Pfam" id="PF00379">
    <property type="entry name" value="Chitin_bind_4"/>
    <property type="match status" value="1"/>
</dbReference>
<dbReference type="EMBL" id="JASPKY010000218">
    <property type="protein sequence ID" value="KAK9719574.1"/>
    <property type="molecule type" value="Genomic_DNA"/>
</dbReference>
<dbReference type="PANTHER" id="PTHR12236:SF95">
    <property type="entry name" value="CUTICULAR PROTEIN 76BD, ISOFORM C-RELATED"/>
    <property type="match status" value="1"/>
</dbReference>
<sequence length="201" mass="20608">MAFKFALFSILFVGAHCVHYSGGLGGGQSYSASNLAGYNTISHAPTGLGQGFGGHIVGHGLAAGTGGVALVGGHGLIGAGAAGHGVFSGAGAGHGVYSGGQGDIHDNERAYPKYEFDYGVADSNTGDKKTQHEIRDGDVVKGSYSVVEPDGSTRTVHYTADDKNGFNAVVTHSGHTRLSNQMAALGLYIIQLMIRMVLMPL</sequence>
<accession>A0AAW1KKE0</accession>
<dbReference type="PANTHER" id="PTHR12236">
    <property type="entry name" value="STRUCTURAL CONTITUENT OF CUTICLE"/>
    <property type="match status" value="1"/>
</dbReference>
<comment type="caution">
    <text evidence="4">The sequence shown here is derived from an EMBL/GenBank/DDBJ whole genome shotgun (WGS) entry which is preliminary data.</text>
</comment>
<keyword evidence="1 2" id="KW-0193">Cuticle</keyword>
<feature type="signal peptide" evidence="3">
    <location>
        <begin position="1"/>
        <end position="17"/>
    </location>
</feature>
<dbReference type="PROSITE" id="PS00233">
    <property type="entry name" value="CHIT_BIND_RR_1"/>
    <property type="match status" value="1"/>
</dbReference>
<dbReference type="GO" id="GO:0042302">
    <property type="term" value="F:structural constituent of cuticle"/>
    <property type="evidence" value="ECO:0007669"/>
    <property type="project" value="UniProtKB-UniRule"/>
</dbReference>
<dbReference type="PROSITE" id="PS51155">
    <property type="entry name" value="CHIT_BIND_RR_2"/>
    <property type="match status" value="1"/>
</dbReference>
<dbReference type="Proteomes" id="UP001458880">
    <property type="component" value="Unassembled WGS sequence"/>
</dbReference>
<dbReference type="InterPro" id="IPR051217">
    <property type="entry name" value="Insect_Cuticle_Struc_Prot"/>
</dbReference>
<evidence type="ECO:0000256" key="2">
    <source>
        <dbReference type="PROSITE-ProRule" id="PRU00497"/>
    </source>
</evidence>
<name>A0AAW1KKE0_POPJA</name>
<evidence type="ECO:0000256" key="1">
    <source>
        <dbReference type="ARBA" id="ARBA00022460"/>
    </source>
</evidence>
<dbReference type="InterPro" id="IPR031311">
    <property type="entry name" value="CHIT_BIND_RR_consensus"/>
</dbReference>
<reference evidence="4 5" key="1">
    <citation type="journal article" date="2024" name="BMC Genomics">
        <title>De novo assembly and annotation of Popillia japonica's genome with initial clues to its potential as an invasive pest.</title>
        <authorList>
            <person name="Cucini C."/>
            <person name="Boschi S."/>
            <person name="Funari R."/>
            <person name="Cardaioli E."/>
            <person name="Iannotti N."/>
            <person name="Marturano G."/>
            <person name="Paoli F."/>
            <person name="Bruttini M."/>
            <person name="Carapelli A."/>
            <person name="Frati F."/>
            <person name="Nardi F."/>
        </authorList>
    </citation>
    <scope>NUCLEOTIDE SEQUENCE [LARGE SCALE GENOMIC DNA]</scope>
    <source>
        <strain evidence="4">DMR45628</strain>
    </source>
</reference>
<dbReference type="PRINTS" id="PR00947">
    <property type="entry name" value="CUTICLE"/>
</dbReference>
<dbReference type="GO" id="GO:0031012">
    <property type="term" value="C:extracellular matrix"/>
    <property type="evidence" value="ECO:0007669"/>
    <property type="project" value="TreeGrafter"/>
</dbReference>
<protein>
    <submittedName>
        <fullName evidence="4">Insect cuticle protein</fullName>
    </submittedName>
</protein>
<keyword evidence="5" id="KW-1185">Reference proteome</keyword>
<keyword evidence="3" id="KW-0732">Signal</keyword>
<evidence type="ECO:0000313" key="4">
    <source>
        <dbReference type="EMBL" id="KAK9719574.1"/>
    </source>
</evidence>
<evidence type="ECO:0000313" key="5">
    <source>
        <dbReference type="Proteomes" id="UP001458880"/>
    </source>
</evidence>
<evidence type="ECO:0000256" key="3">
    <source>
        <dbReference type="SAM" id="SignalP"/>
    </source>
</evidence>
<organism evidence="4 5">
    <name type="scientific">Popillia japonica</name>
    <name type="common">Japanese beetle</name>
    <dbReference type="NCBI Taxonomy" id="7064"/>
    <lineage>
        <taxon>Eukaryota</taxon>
        <taxon>Metazoa</taxon>
        <taxon>Ecdysozoa</taxon>
        <taxon>Arthropoda</taxon>
        <taxon>Hexapoda</taxon>
        <taxon>Insecta</taxon>
        <taxon>Pterygota</taxon>
        <taxon>Neoptera</taxon>
        <taxon>Endopterygota</taxon>
        <taxon>Coleoptera</taxon>
        <taxon>Polyphaga</taxon>
        <taxon>Scarabaeiformia</taxon>
        <taxon>Scarabaeidae</taxon>
        <taxon>Rutelinae</taxon>
        <taxon>Popillia</taxon>
    </lineage>
</organism>
<feature type="chain" id="PRO_5043721542" evidence="3">
    <location>
        <begin position="18"/>
        <end position="201"/>
    </location>
</feature>
<gene>
    <name evidence="4" type="ORF">QE152_g22590</name>
</gene>
<dbReference type="GO" id="GO:0005615">
    <property type="term" value="C:extracellular space"/>
    <property type="evidence" value="ECO:0007669"/>
    <property type="project" value="TreeGrafter"/>
</dbReference>
<dbReference type="AlphaFoldDB" id="A0AAW1KKE0"/>